<evidence type="ECO:0000313" key="3">
    <source>
        <dbReference type="Proteomes" id="UP001642360"/>
    </source>
</evidence>
<comment type="caution">
    <text evidence="2">The sequence shown here is derived from an EMBL/GenBank/DDBJ whole genome shotgun (WGS) entry which is preliminary data.</text>
</comment>
<sequence>MGRGRVATNIIDLVLGPALRRNNPYPSGIATDPPPKSVDLEEDVDPNEYYVSITETAHGWEIHAKYFEVDDIDVVIGLAKASLQQKFDLSSRTMNKDKEVKKVLRKCNTLKANYVKAAGEIDRLKSEVARHCELNEELNKILKEVVKSKKVALNEASHLEQLQGAM</sequence>
<accession>A0ABC8RWN6</accession>
<keyword evidence="3" id="KW-1185">Reference proteome</keyword>
<reference evidence="2 3" key="1">
    <citation type="submission" date="2024-02" db="EMBL/GenBank/DDBJ databases">
        <authorList>
            <person name="Vignale AGUSTIN F."/>
            <person name="Sosa J E."/>
            <person name="Modenutti C."/>
        </authorList>
    </citation>
    <scope>NUCLEOTIDE SEQUENCE [LARGE SCALE GENOMIC DNA]</scope>
</reference>
<dbReference type="EMBL" id="CAUOFW020001574">
    <property type="protein sequence ID" value="CAK9146427.1"/>
    <property type="molecule type" value="Genomic_DNA"/>
</dbReference>
<proteinExistence type="predicted"/>
<organism evidence="2 3">
    <name type="scientific">Ilex paraguariensis</name>
    <name type="common">yerba mate</name>
    <dbReference type="NCBI Taxonomy" id="185542"/>
    <lineage>
        <taxon>Eukaryota</taxon>
        <taxon>Viridiplantae</taxon>
        <taxon>Streptophyta</taxon>
        <taxon>Embryophyta</taxon>
        <taxon>Tracheophyta</taxon>
        <taxon>Spermatophyta</taxon>
        <taxon>Magnoliopsida</taxon>
        <taxon>eudicotyledons</taxon>
        <taxon>Gunneridae</taxon>
        <taxon>Pentapetalae</taxon>
        <taxon>asterids</taxon>
        <taxon>campanulids</taxon>
        <taxon>Aquifoliales</taxon>
        <taxon>Aquifoliaceae</taxon>
        <taxon>Ilex</taxon>
    </lineage>
</organism>
<feature type="coiled-coil region" evidence="1">
    <location>
        <begin position="107"/>
        <end position="141"/>
    </location>
</feature>
<keyword evidence="1" id="KW-0175">Coiled coil</keyword>
<name>A0ABC8RWN6_9AQUA</name>
<evidence type="ECO:0000313" key="2">
    <source>
        <dbReference type="EMBL" id="CAK9146427.1"/>
    </source>
</evidence>
<dbReference type="Proteomes" id="UP001642360">
    <property type="component" value="Unassembled WGS sequence"/>
</dbReference>
<evidence type="ECO:0000256" key="1">
    <source>
        <dbReference type="SAM" id="Coils"/>
    </source>
</evidence>
<dbReference type="AlphaFoldDB" id="A0ABC8RWN6"/>
<gene>
    <name evidence="2" type="ORF">ILEXP_LOCUS14270</name>
</gene>
<protein>
    <submittedName>
        <fullName evidence="2">Uncharacterized protein</fullName>
    </submittedName>
</protein>